<dbReference type="AlphaFoldDB" id="A0A9P7FSE5"/>
<evidence type="ECO:0000256" key="5">
    <source>
        <dbReference type="RuleBase" id="RU004560"/>
    </source>
</evidence>
<dbReference type="PANTHER" id="PTHR31069:SF32">
    <property type="entry name" value="ARGININE METABOLISM REGULATION PROTEIN II"/>
    <property type="match status" value="1"/>
</dbReference>
<comment type="similarity">
    <text evidence="5">Belongs to the TRAFAC class TrmE-Era-EngA-EngB-Septin-like GTPase superfamily. Septin GTPase family.</text>
</comment>
<keyword evidence="5" id="KW-0342">GTP-binding</keyword>
<dbReference type="InterPro" id="IPR001138">
    <property type="entry name" value="Zn2Cys6_DnaBD"/>
</dbReference>
<gene>
    <name evidence="9" type="ORF">H0H81_008890</name>
</gene>
<evidence type="ECO:0000256" key="3">
    <source>
        <dbReference type="ARBA" id="ARBA00023163"/>
    </source>
</evidence>
<dbReference type="InterPro" id="IPR030379">
    <property type="entry name" value="G_SEPTIN_dom"/>
</dbReference>
<feature type="compositionally biased region" description="Basic and acidic residues" evidence="6">
    <location>
        <begin position="801"/>
        <end position="821"/>
    </location>
</feature>
<feature type="compositionally biased region" description="Basic and acidic residues" evidence="6">
    <location>
        <begin position="1"/>
        <end position="17"/>
    </location>
</feature>
<keyword evidence="10" id="KW-1185">Reference proteome</keyword>
<dbReference type="OrthoDB" id="10261408at2759"/>
<feature type="region of interest" description="Disordered" evidence="6">
    <location>
        <begin position="537"/>
        <end position="639"/>
    </location>
</feature>
<keyword evidence="3" id="KW-0804">Transcription</keyword>
<evidence type="ECO:0000256" key="4">
    <source>
        <dbReference type="ARBA" id="ARBA00023242"/>
    </source>
</evidence>
<evidence type="ECO:0000313" key="9">
    <source>
        <dbReference type="EMBL" id="KAG5636184.1"/>
    </source>
</evidence>
<dbReference type="GO" id="GO:0003677">
    <property type="term" value="F:DNA binding"/>
    <property type="evidence" value="ECO:0007669"/>
    <property type="project" value="UniProtKB-KW"/>
</dbReference>
<dbReference type="InterPro" id="IPR050675">
    <property type="entry name" value="OAF3"/>
</dbReference>
<dbReference type="InterPro" id="IPR036864">
    <property type="entry name" value="Zn2-C6_fun-type_DNA-bd_sf"/>
</dbReference>
<dbReference type="GO" id="GO:0000981">
    <property type="term" value="F:DNA-binding transcription factor activity, RNA polymerase II-specific"/>
    <property type="evidence" value="ECO:0007669"/>
    <property type="project" value="InterPro"/>
</dbReference>
<feature type="region of interest" description="Disordered" evidence="6">
    <location>
        <begin position="1"/>
        <end position="41"/>
    </location>
</feature>
<dbReference type="SMART" id="SM00066">
    <property type="entry name" value="GAL4"/>
    <property type="match status" value="2"/>
</dbReference>
<feature type="region of interest" description="Disordered" evidence="6">
    <location>
        <begin position="753"/>
        <end position="843"/>
    </location>
</feature>
<dbReference type="GO" id="GO:0008270">
    <property type="term" value="F:zinc ion binding"/>
    <property type="evidence" value="ECO:0007669"/>
    <property type="project" value="InterPro"/>
</dbReference>
<dbReference type="Gene3D" id="3.40.50.300">
    <property type="entry name" value="P-loop containing nucleotide triphosphate hydrolases"/>
    <property type="match status" value="1"/>
</dbReference>
<evidence type="ECO:0000313" key="10">
    <source>
        <dbReference type="Proteomes" id="UP000717328"/>
    </source>
</evidence>
<dbReference type="SUPFAM" id="SSF57701">
    <property type="entry name" value="Zn2/Cys6 DNA-binding domain"/>
    <property type="match status" value="2"/>
</dbReference>
<name>A0A9P7FSE5_9AGAR</name>
<feature type="compositionally biased region" description="Low complexity" evidence="6">
    <location>
        <begin position="482"/>
        <end position="493"/>
    </location>
</feature>
<feature type="compositionally biased region" description="Polar residues" evidence="6">
    <location>
        <begin position="574"/>
        <end position="585"/>
    </location>
</feature>
<dbReference type="PANTHER" id="PTHR31069">
    <property type="entry name" value="OLEATE-ACTIVATED TRANSCRIPTION FACTOR 1-RELATED"/>
    <property type="match status" value="1"/>
</dbReference>
<dbReference type="Proteomes" id="UP000717328">
    <property type="component" value="Unassembled WGS sequence"/>
</dbReference>
<keyword evidence="4" id="KW-0539">Nucleus</keyword>
<protein>
    <recommendedName>
        <fullName evidence="11">Zn(2)-C6 fungal-type domain-containing protein</fullName>
    </recommendedName>
</protein>
<evidence type="ECO:0000256" key="6">
    <source>
        <dbReference type="SAM" id="MobiDB-lite"/>
    </source>
</evidence>
<dbReference type="CDD" id="cd00067">
    <property type="entry name" value="GAL4"/>
    <property type="match status" value="2"/>
</dbReference>
<feature type="compositionally biased region" description="Low complexity" evidence="6">
    <location>
        <begin position="781"/>
        <end position="797"/>
    </location>
</feature>
<dbReference type="Gene3D" id="4.10.240.10">
    <property type="entry name" value="Zn(2)-C6 fungal-type DNA-binding domain"/>
    <property type="match status" value="2"/>
</dbReference>
<dbReference type="Pfam" id="PF00172">
    <property type="entry name" value="Zn_clus"/>
    <property type="match status" value="2"/>
</dbReference>
<accession>A0A9P7FSE5</accession>
<dbReference type="InterPro" id="IPR027417">
    <property type="entry name" value="P-loop_NTPase"/>
</dbReference>
<feature type="domain" description="Zn(2)-C6 fungal-type" evidence="7">
    <location>
        <begin position="504"/>
        <end position="534"/>
    </location>
</feature>
<evidence type="ECO:0000259" key="8">
    <source>
        <dbReference type="PROSITE" id="PS51719"/>
    </source>
</evidence>
<keyword evidence="5" id="KW-0547">Nucleotide-binding</keyword>
<feature type="region of interest" description="Disordered" evidence="6">
    <location>
        <begin position="267"/>
        <end position="303"/>
    </location>
</feature>
<evidence type="ECO:0008006" key="11">
    <source>
        <dbReference type="Google" id="ProtNLM"/>
    </source>
</evidence>
<keyword evidence="2" id="KW-0238">DNA-binding</keyword>
<feature type="compositionally biased region" description="Basic and acidic residues" evidence="6">
    <location>
        <begin position="606"/>
        <end position="618"/>
    </location>
</feature>
<comment type="caution">
    <text evidence="9">The sequence shown here is derived from an EMBL/GenBank/DDBJ whole genome shotgun (WGS) entry which is preliminary data.</text>
</comment>
<feature type="compositionally biased region" description="Basic residues" evidence="6">
    <location>
        <begin position="538"/>
        <end position="547"/>
    </location>
</feature>
<feature type="domain" description="Septin-type G" evidence="8">
    <location>
        <begin position="24"/>
        <end position="411"/>
    </location>
</feature>
<keyword evidence="1" id="KW-0805">Transcription regulation</keyword>
<feature type="region of interest" description="Disordered" evidence="6">
    <location>
        <begin position="473"/>
        <end position="499"/>
    </location>
</feature>
<sequence length="843" mass="92606">MNQSDKRTRHDDDDRHITAQQSPSYSAHPPHGPGHDTPGKTSFLRLLLDTSAISPTATKDQLANVAKFVQGCNGHTSYIRPTSIDINVDIEGSGKPYPIALHLVDTPSLDFKDEKAAEWSMSEIQRNIDGRFAEGVELVSTARGVARRCIYFLDPDQIVPPSVPGPSAPLVPRARTNSFSHTEQEPVILEPPLTTNPLLLRPTLPAIEIETIRRLSARVNVLPVIARADILSNERLAAVKVAVRRDLAEAGIGFGIFDMDTPYQQHLQEDHKPQKNGEAQNGYAAPHNGSTPSNNNTPPTSPITPAHLRLPYALISPDMYSHSDGVPRPPPSRSELVHQYTPSSNPFQTFLSNISRGKFIRSYRWGTLDVLDPIHSDFLSLRAAIFHHMDTLQKYTREYLFDKFRNEYLRQQRPGSHLSVPHHHPQAMAHMGSGSLSHNSRPILAIDTAPHQAMHRHQTLSGPRDILGEEIRSGQRSHPMPASASARGSSSRSTKQRTKKITVACNFCRSRKLKCDGGRPACSQCVKRSHSCDYMPQNKRRGAVRQRKGGDDSESESGDERSAEQDEADVSASPEVSSQPLSRRSSNVEKLNREGFAPLPQIAVTSERREQRDQRDEGPLPGPSSLRSKPPHETRSLFPDNELPHIATLSLPDPSPSTPVPMSAPTLPPIRPASEQQAAQRKRAATVPGKIPRTAANSGPKVVACNFCRGELGRLHCSTVAKYLTFSRVARKTKCDGAHPACASCARRSMPCSYVHESGPSGNGPKKGRRASSSKPRLDSPHSLSPPSSRTVPTPSTGNDGYEHRDDVHVQSDLDLKRPLDYSEASRPPKKMRMDSSPAAGIP</sequence>
<organism evidence="9 10">
    <name type="scientific">Sphagnurus paluster</name>
    <dbReference type="NCBI Taxonomy" id="117069"/>
    <lineage>
        <taxon>Eukaryota</taxon>
        <taxon>Fungi</taxon>
        <taxon>Dikarya</taxon>
        <taxon>Basidiomycota</taxon>
        <taxon>Agaricomycotina</taxon>
        <taxon>Agaricomycetes</taxon>
        <taxon>Agaricomycetidae</taxon>
        <taxon>Agaricales</taxon>
        <taxon>Tricholomatineae</taxon>
        <taxon>Lyophyllaceae</taxon>
        <taxon>Sphagnurus</taxon>
    </lineage>
</organism>
<proteinExistence type="inferred from homology"/>
<dbReference type="Pfam" id="PF00735">
    <property type="entry name" value="Septin"/>
    <property type="match status" value="2"/>
</dbReference>
<dbReference type="PROSITE" id="PS51719">
    <property type="entry name" value="G_SEPTIN"/>
    <property type="match status" value="1"/>
</dbReference>
<evidence type="ECO:0000256" key="2">
    <source>
        <dbReference type="ARBA" id="ARBA00023125"/>
    </source>
</evidence>
<reference evidence="9" key="2">
    <citation type="submission" date="2021-10" db="EMBL/GenBank/DDBJ databases">
        <title>Phylogenomics reveals ancestral predisposition of the termite-cultivated fungus Termitomyces towards a domesticated lifestyle.</title>
        <authorList>
            <person name="Auxier B."/>
            <person name="Grum-Grzhimaylo A."/>
            <person name="Cardenas M.E."/>
            <person name="Lodge J.D."/>
            <person name="Laessoe T."/>
            <person name="Pedersen O."/>
            <person name="Smith M.E."/>
            <person name="Kuyper T.W."/>
            <person name="Franco-Molano E.A."/>
            <person name="Baroni T.J."/>
            <person name="Aanen D.K."/>
        </authorList>
    </citation>
    <scope>NUCLEOTIDE SEQUENCE</scope>
    <source>
        <strain evidence="9">D49</strain>
    </source>
</reference>
<dbReference type="PROSITE" id="PS00463">
    <property type="entry name" value="ZN2_CY6_FUNGAL_1"/>
    <property type="match status" value="1"/>
</dbReference>
<dbReference type="PROSITE" id="PS50048">
    <property type="entry name" value="ZN2_CY6_FUNGAL_2"/>
    <property type="match status" value="1"/>
</dbReference>
<feature type="region of interest" description="Disordered" evidence="6">
    <location>
        <begin position="677"/>
        <end position="696"/>
    </location>
</feature>
<dbReference type="GO" id="GO:0005525">
    <property type="term" value="F:GTP binding"/>
    <property type="evidence" value="ECO:0007669"/>
    <property type="project" value="UniProtKB-KW"/>
</dbReference>
<reference evidence="9" key="1">
    <citation type="submission" date="2021-02" db="EMBL/GenBank/DDBJ databases">
        <authorList>
            <person name="Nieuwenhuis M."/>
            <person name="Van De Peppel L.J.J."/>
        </authorList>
    </citation>
    <scope>NUCLEOTIDE SEQUENCE</scope>
    <source>
        <strain evidence="9">D49</strain>
    </source>
</reference>
<dbReference type="EMBL" id="JABCKI010005965">
    <property type="protein sequence ID" value="KAG5636184.1"/>
    <property type="molecule type" value="Genomic_DNA"/>
</dbReference>
<evidence type="ECO:0000259" key="7">
    <source>
        <dbReference type="PROSITE" id="PS50048"/>
    </source>
</evidence>
<dbReference type="PRINTS" id="PR00755">
    <property type="entry name" value="AFLATOXINBRP"/>
</dbReference>
<evidence type="ECO:0000256" key="1">
    <source>
        <dbReference type="ARBA" id="ARBA00023015"/>
    </source>
</evidence>